<protein>
    <recommendedName>
        <fullName evidence="9">Protein BTN</fullName>
    </recommendedName>
</protein>
<gene>
    <name evidence="7" type="ORF">WJX81_008247</name>
</gene>
<sequence length="280" mass="29513">MAAFWLLGLLNISAYVIMLAGAGEISAGSVGLVYLAAILPALSIKFTAPCWLPAVSYTARVWACSLLMAGAFTTVALSTTRGLQLVGVALAAAQSGLGEASCLALTARYHLRAAITLWSSGTGFAGVAGYSWEGGLHTLGGVSLRRTLMLANTLAAAFAGEDAQRLLGAGGTAQSSAHEGKAGAGGWHERLRLTLGLWLYTIPLAAVYFAEYAMQSGTWAVIGLPDAGSAAARDHFYKAANWYQIGVFWRAPLASPARRAMRRCGACQRRRWCCWAFYAP</sequence>
<dbReference type="GO" id="GO:0016020">
    <property type="term" value="C:membrane"/>
    <property type="evidence" value="ECO:0007669"/>
    <property type="project" value="InterPro"/>
</dbReference>
<keyword evidence="2" id="KW-0813">Transport</keyword>
<dbReference type="GO" id="GO:0012505">
    <property type="term" value="C:endomembrane system"/>
    <property type="evidence" value="ECO:0007669"/>
    <property type="project" value="UniProtKB-SubCell"/>
</dbReference>
<dbReference type="PANTHER" id="PTHR10981">
    <property type="entry name" value="BATTENIN"/>
    <property type="match status" value="1"/>
</dbReference>
<dbReference type="AlphaFoldDB" id="A0AAW1QYA3"/>
<dbReference type="Pfam" id="PF02487">
    <property type="entry name" value="CLN3"/>
    <property type="match status" value="1"/>
</dbReference>
<dbReference type="InterPro" id="IPR003492">
    <property type="entry name" value="Battenin_disease_Cln3"/>
</dbReference>
<evidence type="ECO:0000313" key="7">
    <source>
        <dbReference type="EMBL" id="KAK9826451.1"/>
    </source>
</evidence>
<evidence type="ECO:0008006" key="9">
    <source>
        <dbReference type="Google" id="ProtNLM"/>
    </source>
</evidence>
<feature type="transmembrane region" description="Helical" evidence="6">
    <location>
        <begin position="32"/>
        <end position="52"/>
    </location>
</feature>
<dbReference type="GO" id="GO:0005773">
    <property type="term" value="C:vacuole"/>
    <property type="evidence" value="ECO:0007669"/>
    <property type="project" value="TreeGrafter"/>
</dbReference>
<reference evidence="7 8" key="1">
    <citation type="journal article" date="2024" name="Nat. Commun.">
        <title>Phylogenomics reveals the evolutionary origins of lichenization in chlorophyte algae.</title>
        <authorList>
            <person name="Puginier C."/>
            <person name="Libourel C."/>
            <person name="Otte J."/>
            <person name="Skaloud P."/>
            <person name="Haon M."/>
            <person name="Grisel S."/>
            <person name="Petersen M."/>
            <person name="Berrin J.G."/>
            <person name="Delaux P.M."/>
            <person name="Dal Grande F."/>
            <person name="Keller J."/>
        </authorList>
    </citation>
    <scope>NUCLEOTIDE SEQUENCE [LARGE SCALE GENOMIC DNA]</scope>
    <source>
        <strain evidence="7 8">SAG 245.80</strain>
    </source>
</reference>
<keyword evidence="3 6" id="KW-0812">Transmembrane</keyword>
<name>A0AAW1QYA3_9CHLO</name>
<evidence type="ECO:0000256" key="6">
    <source>
        <dbReference type="RuleBase" id="RU361113"/>
    </source>
</evidence>
<evidence type="ECO:0000256" key="5">
    <source>
        <dbReference type="ARBA" id="ARBA00023136"/>
    </source>
</evidence>
<dbReference type="PANTHER" id="PTHR10981:SF0">
    <property type="entry name" value="BATTENIN"/>
    <property type="match status" value="1"/>
</dbReference>
<keyword evidence="8" id="KW-1185">Reference proteome</keyword>
<evidence type="ECO:0000256" key="4">
    <source>
        <dbReference type="ARBA" id="ARBA00022989"/>
    </source>
</evidence>
<dbReference type="Proteomes" id="UP001445335">
    <property type="component" value="Unassembled WGS sequence"/>
</dbReference>
<proteinExistence type="inferred from homology"/>
<evidence type="ECO:0000313" key="8">
    <source>
        <dbReference type="Proteomes" id="UP001445335"/>
    </source>
</evidence>
<dbReference type="PRINTS" id="PR01315">
    <property type="entry name" value="BATTENIN"/>
</dbReference>
<evidence type="ECO:0000256" key="2">
    <source>
        <dbReference type="ARBA" id="ARBA00022448"/>
    </source>
</evidence>
<comment type="subcellular location">
    <subcellularLocation>
        <location evidence="1">Endomembrane system</location>
        <topology evidence="1">Multi-pass membrane protein</topology>
    </subcellularLocation>
</comment>
<comment type="caution">
    <text evidence="6">Lacks conserved residue(s) required for the propagation of feature annotation.</text>
</comment>
<feature type="transmembrane region" description="Helical" evidence="6">
    <location>
        <begin position="59"/>
        <end position="77"/>
    </location>
</feature>
<accession>A0AAW1QYA3</accession>
<comment type="similarity">
    <text evidence="6">Belongs to the battenin family.</text>
</comment>
<keyword evidence="5 6" id="KW-0472">Membrane</keyword>
<comment type="caution">
    <text evidence="7">The sequence shown here is derived from an EMBL/GenBank/DDBJ whole genome shotgun (WGS) entry which is preliminary data.</text>
</comment>
<keyword evidence="4 6" id="KW-1133">Transmembrane helix</keyword>
<dbReference type="GO" id="GO:0051453">
    <property type="term" value="P:regulation of intracellular pH"/>
    <property type="evidence" value="ECO:0007669"/>
    <property type="project" value="TreeGrafter"/>
</dbReference>
<dbReference type="EMBL" id="JALJOU010000065">
    <property type="protein sequence ID" value="KAK9826451.1"/>
    <property type="molecule type" value="Genomic_DNA"/>
</dbReference>
<organism evidence="7 8">
    <name type="scientific">Elliptochloris bilobata</name>
    <dbReference type="NCBI Taxonomy" id="381761"/>
    <lineage>
        <taxon>Eukaryota</taxon>
        <taxon>Viridiplantae</taxon>
        <taxon>Chlorophyta</taxon>
        <taxon>core chlorophytes</taxon>
        <taxon>Trebouxiophyceae</taxon>
        <taxon>Trebouxiophyceae incertae sedis</taxon>
        <taxon>Elliptochloris clade</taxon>
        <taxon>Elliptochloris</taxon>
    </lineage>
</organism>
<evidence type="ECO:0000256" key="1">
    <source>
        <dbReference type="ARBA" id="ARBA00004127"/>
    </source>
</evidence>
<evidence type="ECO:0000256" key="3">
    <source>
        <dbReference type="ARBA" id="ARBA00022692"/>
    </source>
</evidence>